<sequence>MKPKVAYEYTQWQSAEEMHRDVLRWLSELQFIKDEHDFLDDLLAEYFLKLSSEEQYPETVEIVRLLGDNKRMIKTLINDVKKHNNELVVLLDGIDQPYEEREVKAQHRKLTASTDSFFRDFKELKKNTFTLVIDIMKHDKQKRLLN</sequence>
<protein>
    <submittedName>
        <fullName evidence="1">Uncharacterized protein</fullName>
    </submittedName>
</protein>
<dbReference type="RefSeq" id="WP_386410131.1">
    <property type="nucleotide sequence ID" value="NZ_JBHTJH010000017.1"/>
</dbReference>
<keyword evidence="2" id="KW-1185">Reference proteome</keyword>
<proteinExistence type="predicted"/>
<comment type="caution">
    <text evidence="1">The sequence shown here is derived from an EMBL/GenBank/DDBJ whole genome shotgun (WGS) entry which is preliminary data.</text>
</comment>
<dbReference type="Proteomes" id="UP001596978">
    <property type="component" value="Unassembled WGS sequence"/>
</dbReference>
<evidence type="ECO:0000313" key="1">
    <source>
        <dbReference type="EMBL" id="MFD0863772.1"/>
    </source>
</evidence>
<gene>
    <name evidence="1" type="ORF">ACFQ1M_16270</name>
</gene>
<accession>A0ABW3D2T5</accession>
<name>A0ABW3D2T5_9FLAO</name>
<reference evidence="2" key="1">
    <citation type="journal article" date="2019" name="Int. J. Syst. Evol. Microbiol.">
        <title>The Global Catalogue of Microorganisms (GCM) 10K type strain sequencing project: providing services to taxonomists for standard genome sequencing and annotation.</title>
        <authorList>
            <consortium name="The Broad Institute Genomics Platform"/>
            <consortium name="The Broad Institute Genome Sequencing Center for Infectious Disease"/>
            <person name="Wu L."/>
            <person name="Ma J."/>
        </authorList>
    </citation>
    <scope>NUCLEOTIDE SEQUENCE [LARGE SCALE GENOMIC DNA]</scope>
    <source>
        <strain evidence="2">CCUG 62952</strain>
    </source>
</reference>
<evidence type="ECO:0000313" key="2">
    <source>
        <dbReference type="Proteomes" id="UP001596978"/>
    </source>
</evidence>
<organism evidence="1 2">
    <name type="scientific">Sungkyunkwania multivorans</name>
    <dbReference type="NCBI Taxonomy" id="1173618"/>
    <lineage>
        <taxon>Bacteria</taxon>
        <taxon>Pseudomonadati</taxon>
        <taxon>Bacteroidota</taxon>
        <taxon>Flavobacteriia</taxon>
        <taxon>Flavobacteriales</taxon>
        <taxon>Flavobacteriaceae</taxon>
        <taxon>Sungkyunkwania</taxon>
    </lineage>
</organism>
<dbReference type="EMBL" id="JBHTJH010000017">
    <property type="protein sequence ID" value="MFD0863772.1"/>
    <property type="molecule type" value="Genomic_DNA"/>
</dbReference>